<dbReference type="GO" id="GO:0030983">
    <property type="term" value="F:mismatched DNA binding"/>
    <property type="evidence" value="ECO:0007669"/>
    <property type="project" value="InterPro"/>
</dbReference>
<dbReference type="InterPro" id="IPR014721">
    <property type="entry name" value="Ribsml_uS5_D2-typ_fold_subgr"/>
</dbReference>
<dbReference type="GO" id="GO:0032389">
    <property type="term" value="C:MutLalpha complex"/>
    <property type="evidence" value="ECO:0007669"/>
    <property type="project" value="TreeGrafter"/>
</dbReference>
<gene>
    <name evidence="5" type="ORF">Fcan01_04629</name>
</gene>
<dbReference type="InterPro" id="IPR038973">
    <property type="entry name" value="MutL/Mlh/Pms-like"/>
</dbReference>
<dbReference type="OrthoDB" id="10254304at2759"/>
<dbReference type="PANTHER" id="PTHR10073:SF54">
    <property type="entry name" value="PMS1 PROTEIN HOMOLOG 1"/>
    <property type="match status" value="1"/>
</dbReference>
<dbReference type="NCBIfam" id="TIGR00585">
    <property type="entry name" value="mutl"/>
    <property type="match status" value="1"/>
</dbReference>
<dbReference type="PROSITE" id="PS00058">
    <property type="entry name" value="DNA_MISMATCH_REPAIR_1"/>
    <property type="match status" value="1"/>
</dbReference>
<proteinExistence type="inferred from homology"/>
<reference evidence="5 6" key="1">
    <citation type="submission" date="2015-12" db="EMBL/GenBank/DDBJ databases">
        <title>The genome of Folsomia candida.</title>
        <authorList>
            <person name="Faddeeva A."/>
            <person name="Derks M.F."/>
            <person name="Anvar Y."/>
            <person name="Smit S."/>
            <person name="Van Straalen N."/>
            <person name="Roelofs D."/>
        </authorList>
    </citation>
    <scope>NUCLEOTIDE SEQUENCE [LARGE SCALE GENOMIC DNA]</scope>
    <source>
        <strain evidence="5 6">VU population</strain>
        <tissue evidence="5">Whole body</tissue>
    </source>
</reference>
<name>A0A226ERC0_FOLCA</name>
<evidence type="ECO:0000256" key="1">
    <source>
        <dbReference type="ARBA" id="ARBA00006082"/>
    </source>
</evidence>
<dbReference type="SUPFAM" id="SSF54211">
    <property type="entry name" value="Ribosomal protein S5 domain 2-like"/>
    <property type="match status" value="1"/>
</dbReference>
<evidence type="ECO:0000256" key="2">
    <source>
        <dbReference type="ARBA" id="ARBA00022763"/>
    </source>
</evidence>
<feature type="compositionally biased region" description="Polar residues" evidence="3">
    <location>
        <begin position="684"/>
        <end position="705"/>
    </location>
</feature>
<dbReference type="Proteomes" id="UP000198287">
    <property type="component" value="Unassembled WGS sequence"/>
</dbReference>
<evidence type="ECO:0000313" key="6">
    <source>
        <dbReference type="Proteomes" id="UP000198287"/>
    </source>
</evidence>
<feature type="compositionally biased region" description="Polar residues" evidence="3">
    <location>
        <begin position="439"/>
        <end position="451"/>
    </location>
</feature>
<dbReference type="GO" id="GO:0006298">
    <property type="term" value="P:mismatch repair"/>
    <property type="evidence" value="ECO:0007669"/>
    <property type="project" value="InterPro"/>
</dbReference>
<dbReference type="Gene3D" id="3.30.230.10">
    <property type="match status" value="1"/>
</dbReference>
<dbReference type="Pfam" id="PF13589">
    <property type="entry name" value="HATPase_c_3"/>
    <property type="match status" value="1"/>
</dbReference>
<comment type="caution">
    <text evidence="5">The sequence shown here is derived from an EMBL/GenBank/DDBJ whole genome shotgun (WGS) entry which is preliminary data.</text>
</comment>
<dbReference type="InterPro" id="IPR020568">
    <property type="entry name" value="Ribosomal_Su5_D2-typ_SF"/>
</dbReference>
<dbReference type="InterPro" id="IPR002099">
    <property type="entry name" value="MutL/Mlh/PMS"/>
</dbReference>
<sequence length="875" mass="96214">MDGENSPLSLLLAGDVVELMETSSPPDGGGCAPYWSCDKPALDEIEETVSTPRPSCSNTITTSNGKTVGVVSGTVRKLDVTTASTIRKTQVINQVSDIVRELVENSVDADSTNIQVFLSNFGLDEIIVQDTGNGISRPDLFHVVSGGYTSKLEDTGNLSAQGHYGFRGEALSSICSVANVCITTKTPTDAHATKYKLDNCCCIVSETIVAGGNGTHIVATDLFEMYPVRRGHIKEKPNCQEQLKKVESFLKSVAIANPKTHIRLFHNKSLIWSKASVGSIDQALMAVLGHAISKSLSRCGPVELEVTAEEYDEKKERTIEAFFLNKPVDMKTMSYTSRRMTFIFINRKRVHVHEFEKIIRQYTAATIVNPTPAERRRFPVAIININVPDDEVDFNREIDKTKVFLVHKDDISAKLEELLQKFYGITSLDNGSGLSDISGSTVSSTERNPTSPDIFDINEEISPFPFTTDAVSTNLHKERQSTIQSFIENIPTVSDTNFCQASIKTEGSVPFPSVRPSPPAKKSNQCISNFDCNLDDILMDTPPEEILPAVEVTEPLTIVRSGQYTINCVELEKSKAVSMKSSPINHFESSSKQDAITLSETGRVIDMNLWVQGRIPDNHGSILKSVNIVSSPCRPSNLLEKENVSQSSSASQHLNGCKNSKSTNAFDFIGSGLAKPSDAKRPKLSNSCNKSQKSANHSDISLSGTPRQITLNQFKNWDTPIAKRKSSSENIFRAPSPGLRLISPPASSSVSISATSFPAFQSSTQQGQDNFSGSQNNGRILGTLTDSSLYTVKINDFVGIFHPMNMLQQFPSLKYDLKIELQKVSQPGTELDAQYIVEKQCVPKLFNAFILRMDPMCDKYPKIFHKLQSLKDITF</sequence>
<dbReference type="STRING" id="158441.A0A226ERC0"/>
<keyword evidence="6" id="KW-1185">Reference proteome</keyword>
<protein>
    <submittedName>
        <fullName evidence="5">PMS1 protein 1</fullName>
    </submittedName>
</protein>
<dbReference type="InterPro" id="IPR013507">
    <property type="entry name" value="DNA_mismatch_S5_2-like"/>
</dbReference>
<dbReference type="Gene3D" id="3.30.565.10">
    <property type="entry name" value="Histidine kinase-like ATPase, C-terminal domain"/>
    <property type="match status" value="1"/>
</dbReference>
<dbReference type="PANTHER" id="PTHR10073">
    <property type="entry name" value="DNA MISMATCH REPAIR PROTEIN MLH, PMS, MUTL"/>
    <property type="match status" value="1"/>
</dbReference>
<evidence type="ECO:0000256" key="3">
    <source>
        <dbReference type="SAM" id="MobiDB-lite"/>
    </source>
</evidence>
<evidence type="ECO:0000313" key="5">
    <source>
        <dbReference type="EMBL" id="OXA59351.1"/>
    </source>
</evidence>
<dbReference type="CDD" id="cd00782">
    <property type="entry name" value="MutL_Trans"/>
    <property type="match status" value="1"/>
</dbReference>
<dbReference type="FunFam" id="3.30.565.10:FF:000017">
    <property type="entry name" value="PMS1 homolog 1, mismatch repair system component"/>
    <property type="match status" value="1"/>
</dbReference>
<dbReference type="GO" id="GO:0140664">
    <property type="term" value="F:ATP-dependent DNA damage sensor activity"/>
    <property type="evidence" value="ECO:0007669"/>
    <property type="project" value="InterPro"/>
</dbReference>
<evidence type="ECO:0000259" key="4">
    <source>
        <dbReference type="SMART" id="SM01340"/>
    </source>
</evidence>
<organism evidence="5 6">
    <name type="scientific">Folsomia candida</name>
    <name type="common">Springtail</name>
    <dbReference type="NCBI Taxonomy" id="158441"/>
    <lineage>
        <taxon>Eukaryota</taxon>
        <taxon>Metazoa</taxon>
        <taxon>Ecdysozoa</taxon>
        <taxon>Arthropoda</taxon>
        <taxon>Hexapoda</taxon>
        <taxon>Collembola</taxon>
        <taxon>Entomobryomorpha</taxon>
        <taxon>Isotomoidea</taxon>
        <taxon>Isotomidae</taxon>
        <taxon>Proisotominae</taxon>
        <taxon>Folsomia</taxon>
    </lineage>
</organism>
<feature type="region of interest" description="Disordered" evidence="3">
    <location>
        <begin position="674"/>
        <end position="705"/>
    </location>
</feature>
<dbReference type="InterPro" id="IPR014762">
    <property type="entry name" value="DNA_mismatch_repair_CS"/>
</dbReference>
<dbReference type="Pfam" id="PF01119">
    <property type="entry name" value="DNA_mis_repair"/>
    <property type="match status" value="1"/>
</dbReference>
<dbReference type="AlphaFoldDB" id="A0A226ERC0"/>
<comment type="similarity">
    <text evidence="1">Belongs to the DNA mismatch repair MutL/HexB family.</text>
</comment>
<keyword evidence="2" id="KW-0227">DNA damage</keyword>
<feature type="region of interest" description="Disordered" evidence="3">
    <location>
        <begin position="439"/>
        <end position="458"/>
    </location>
</feature>
<dbReference type="SMART" id="SM01340">
    <property type="entry name" value="DNA_mis_repair"/>
    <property type="match status" value="1"/>
</dbReference>
<accession>A0A226ERC0</accession>
<dbReference type="GO" id="GO:0005524">
    <property type="term" value="F:ATP binding"/>
    <property type="evidence" value="ECO:0007669"/>
    <property type="project" value="InterPro"/>
</dbReference>
<feature type="domain" description="DNA mismatch repair protein S5" evidence="4">
    <location>
        <begin position="284"/>
        <end position="424"/>
    </location>
</feature>
<dbReference type="InterPro" id="IPR036890">
    <property type="entry name" value="HATPase_C_sf"/>
</dbReference>
<dbReference type="GO" id="GO:0016887">
    <property type="term" value="F:ATP hydrolysis activity"/>
    <property type="evidence" value="ECO:0007669"/>
    <property type="project" value="InterPro"/>
</dbReference>
<dbReference type="EMBL" id="LNIX01000002">
    <property type="protein sequence ID" value="OXA59351.1"/>
    <property type="molecule type" value="Genomic_DNA"/>
</dbReference>
<dbReference type="SUPFAM" id="SSF55874">
    <property type="entry name" value="ATPase domain of HSP90 chaperone/DNA topoisomerase II/histidine kinase"/>
    <property type="match status" value="1"/>
</dbReference>